<dbReference type="GO" id="GO:0006508">
    <property type="term" value="P:proteolysis"/>
    <property type="evidence" value="ECO:0007669"/>
    <property type="project" value="InterPro"/>
</dbReference>
<dbReference type="InterPro" id="IPR055372">
    <property type="entry name" value="CBM96"/>
</dbReference>
<evidence type="ECO:0000259" key="6">
    <source>
        <dbReference type="Pfam" id="PF17210"/>
    </source>
</evidence>
<evidence type="ECO:0000313" key="8">
    <source>
        <dbReference type="EMBL" id="KAK1747555.1"/>
    </source>
</evidence>
<evidence type="ECO:0000259" key="7">
    <source>
        <dbReference type="Pfam" id="PF24517"/>
    </source>
</evidence>
<dbReference type="Pfam" id="PF05547">
    <property type="entry name" value="Peptidase_M6"/>
    <property type="match status" value="1"/>
</dbReference>
<name>A0AAD9DJ34_9STRA</name>
<dbReference type="PANTHER" id="PTHR41775:SF1">
    <property type="entry name" value="PEPTIDASE M6-LIKE DOMAIN-CONTAINING PROTEIN"/>
    <property type="match status" value="1"/>
</dbReference>
<keyword evidence="9" id="KW-1185">Reference proteome</keyword>
<gene>
    <name evidence="8" type="ORF">QTG54_001518</name>
</gene>
<protein>
    <submittedName>
        <fullName evidence="8">Metalloprotease (Family M6)</fullName>
        <ecNumber evidence="8">3.4.24.-</ecNumber>
    </submittedName>
</protein>
<feature type="compositionally biased region" description="Polar residues" evidence="4">
    <location>
        <begin position="507"/>
        <end position="522"/>
    </location>
</feature>
<dbReference type="SUPFAM" id="SSF55486">
    <property type="entry name" value="Metalloproteases ('zincins'), catalytic domain"/>
    <property type="match status" value="1"/>
</dbReference>
<feature type="domain" description="Carbohydrate-binding module family 96" evidence="7">
    <location>
        <begin position="797"/>
        <end position="947"/>
    </location>
</feature>
<reference evidence="8" key="1">
    <citation type="submission" date="2023-06" db="EMBL/GenBank/DDBJ databases">
        <title>Survivors Of The Sea: Transcriptome response of Skeletonema marinoi to long-term dormancy.</title>
        <authorList>
            <person name="Pinder M.I.M."/>
            <person name="Kourtchenko O."/>
            <person name="Robertson E.K."/>
            <person name="Larsson T."/>
            <person name="Maumus F."/>
            <person name="Osuna-Cruz C.M."/>
            <person name="Vancaester E."/>
            <person name="Stenow R."/>
            <person name="Vandepoele K."/>
            <person name="Ploug H."/>
            <person name="Bruchert V."/>
            <person name="Godhe A."/>
            <person name="Topel M."/>
        </authorList>
    </citation>
    <scope>NUCLEOTIDE SEQUENCE</scope>
    <source>
        <strain evidence="8">R05AC</strain>
    </source>
</reference>
<comment type="caution">
    <text evidence="8">The sequence shown here is derived from an EMBL/GenBank/DDBJ whole genome shotgun (WGS) entry which is preliminary data.</text>
</comment>
<dbReference type="EMBL" id="JATAAI010000002">
    <property type="protein sequence ID" value="KAK1747555.1"/>
    <property type="molecule type" value="Genomic_DNA"/>
</dbReference>
<dbReference type="AlphaFoldDB" id="A0AAD9DJ34"/>
<feature type="domain" description="SD-repeat containing protein B" evidence="6">
    <location>
        <begin position="628"/>
        <end position="735"/>
    </location>
</feature>
<evidence type="ECO:0000256" key="3">
    <source>
        <dbReference type="ARBA" id="ARBA00022729"/>
    </source>
</evidence>
<organism evidence="8 9">
    <name type="scientific">Skeletonema marinoi</name>
    <dbReference type="NCBI Taxonomy" id="267567"/>
    <lineage>
        <taxon>Eukaryota</taxon>
        <taxon>Sar</taxon>
        <taxon>Stramenopiles</taxon>
        <taxon>Ochrophyta</taxon>
        <taxon>Bacillariophyta</taxon>
        <taxon>Coscinodiscophyceae</taxon>
        <taxon>Thalassiosirophycidae</taxon>
        <taxon>Thalassiosirales</taxon>
        <taxon>Skeletonemataceae</taxon>
        <taxon>Skeletonema</taxon>
        <taxon>Skeletonema marinoi-dohrnii complex</taxon>
    </lineage>
</organism>
<keyword evidence="8" id="KW-0378">Hydrolase</keyword>
<dbReference type="InterPro" id="IPR008757">
    <property type="entry name" value="Peptidase_M6-like_domain"/>
</dbReference>
<feature type="domain" description="Peptidase M6-like" evidence="5">
    <location>
        <begin position="28"/>
        <end position="157"/>
    </location>
</feature>
<dbReference type="PANTHER" id="PTHR41775">
    <property type="entry name" value="SECRETED PROTEIN-RELATED"/>
    <property type="match status" value="1"/>
</dbReference>
<dbReference type="Gene3D" id="2.60.40.10">
    <property type="entry name" value="Immunoglobulins"/>
    <property type="match status" value="1"/>
</dbReference>
<keyword evidence="2" id="KW-0964">Secreted</keyword>
<dbReference type="SUPFAM" id="SSF49478">
    <property type="entry name" value="Cna protein B-type domain"/>
    <property type="match status" value="1"/>
</dbReference>
<dbReference type="EC" id="3.4.24.-" evidence="8"/>
<dbReference type="Proteomes" id="UP001224775">
    <property type="component" value="Unassembled WGS sequence"/>
</dbReference>
<proteinExistence type="predicted"/>
<keyword evidence="3" id="KW-0732">Signal</keyword>
<comment type="subcellular location">
    <subcellularLocation>
        <location evidence="1">Secreted</location>
    </subcellularLocation>
</comment>
<feature type="compositionally biased region" description="Low complexity" evidence="4">
    <location>
        <begin position="392"/>
        <end position="404"/>
    </location>
</feature>
<accession>A0AAD9DJ34</accession>
<evidence type="ECO:0000259" key="5">
    <source>
        <dbReference type="Pfam" id="PF05547"/>
    </source>
</evidence>
<evidence type="ECO:0000256" key="1">
    <source>
        <dbReference type="ARBA" id="ARBA00004613"/>
    </source>
</evidence>
<evidence type="ECO:0000313" key="9">
    <source>
        <dbReference type="Proteomes" id="UP001224775"/>
    </source>
</evidence>
<dbReference type="Pfam" id="PF17210">
    <property type="entry name" value="SdrD_B"/>
    <property type="match status" value="1"/>
</dbReference>
<feature type="region of interest" description="Disordered" evidence="4">
    <location>
        <begin position="356"/>
        <end position="404"/>
    </location>
</feature>
<evidence type="ECO:0000256" key="2">
    <source>
        <dbReference type="ARBA" id="ARBA00022525"/>
    </source>
</evidence>
<dbReference type="GO" id="GO:0008237">
    <property type="term" value="F:metallopeptidase activity"/>
    <property type="evidence" value="ECO:0007669"/>
    <property type="project" value="UniProtKB-KW"/>
</dbReference>
<keyword evidence="8" id="KW-0482">Metalloprotease</keyword>
<dbReference type="GO" id="GO:0005576">
    <property type="term" value="C:extracellular region"/>
    <property type="evidence" value="ECO:0007669"/>
    <property type="project" value="UniProtKB-SubCell"/>
</dbReference>
<evidence type="ECO:0000256" key="4">
    <source>
        <dbReference type="SAM" id="MobiDB-lite"/>
    </source>
</evidence>
<dbReference type="NCBIfam" id="NF033679">
    <property type="entry name" value="DNRLRE_dom"/>
    <property type="match status" value="1"/>
</dbReference>
<dbReference type="InterPro" id="IPR033764">
    <property type="entry name" value="Sdr_B"/>
</dbReference>
<dbReference type="Pfam" id="PF24517">
    <property type="entry name" value="CBM96"/>
    <property type="match status" value="1"/>
</dbReference>
<feature type="region of interest" description="Disordered" evidence="4">
    <location>
        <begin position="761"/>
        <end position="782"/>
    </location>
</feature>
<feature type="compositionally biased region" description="Low complexity" evidence="4">
    <location>
        <begin position="359"/>
        <end position="385"/>
    </location>
</feature>
<sequence length="949" mass="103191">MLKEGIIYALNYLESNPSFSFSKFDLDNDGNLDGLGVLTSGYGAEYAGTDCEGAQNNYRIWSHKGAGLNWSSEERHGDDPINVNRYYVSSALRGKCGSDIVRMGVICHELGHYLGIPDLYDPNFIGVGIGAFDFMSQSWGFDGTGLNPPLLSAWSKARVGWANVINITNDGTYDIEASWKSNVVYKLTTGFPKGEYLLIENRQPHSYDEKLPGGVGGLAIWHIDDNAKMQHNPGYPEMEETRTGFFPENSYHYQVALLSADGNYDLELGTNQGDDGDLWSASSSRTELTPGPNVFPNTDTYQGGTIEPTGIKIFNLSASGQKMTFSVEGVKMNAETSGPVVDGIVDMDAAFSQAAALSTPKPTTNAPTTIAPTLKPTSSRPTSNPTMPPTSLPTTSRPTSSPTSETALCADRCLTPIDDSECPQNRDLVSLSKCSSIDVPVGSQCEADGECGTDEYLNNCAGYDVYRRVDCETLEMTSNTDTIGELTSIVDVGDIMTPWFTSVTLDSDPTEEASSGLTLETPSPTPQPTNEVVIITGSGNIDSLTATLGNGEDCPYYPGTGHSYCLHDCKQPDYMVGSSFFEFHTIRDCCELHFDDDEKDSCISKTLLVMNSEESNVQTLPLPSVKGKVWLDRDANDRKGRKEEGVNDVLIDMYDCQTKKWVEAQRTQNDGYYKFPQPVAGSYYLSITVGDDYSLSDHNQRRNGRVDSDFKTSDGTTACFPVEPGGHNIKLDAGLVPKAEQLVSAKQQAASVESYTEHSKSIKRAESLQQYKAPPTLHSKSMLRGSNAASDSFIMNMKPVADASIQPNPSISFAEGDAILRVGPQDEALLKFDLSSLQTHDYKDATSAILRIYAVNASPTGGLVHIAHNAWDEDYVQWTNAPAARDVIATIGNIHPDEWVEVDVTAALALSANGVFSLRITPEHSNHTWLAKFRGISASNTAPMLQIAF</sequence>
<dbReference type="InterPro" id="IPR013783">
    <property type="entry name" value="Ig-like_fold"/>
</dbReference>
<feature type="region of interest" description="Disordered" evidence="4">
    <location>
        <begin position="507"/>
        <end position="528"/>
    </location>
</feature>
<keyword evidence="8" id="KW-0645">Protease</keyword>